<dbReference type="InterPro" id="IPR001789">
    <property type="entry name" value="Sig_transdc_resp-reg_receiver"/>
</dbReference>
<keyword evidence="4" id="KW-1185">Reference proteome</keyword>
<dbReference type="GO" id="GO:0000160">
    <property type="term" value="P:phosphorelay signal transduction system"/>
    <property type="evidence" value="ECO:0007669"/>
    <property type="project" value="InterPro"/>
</dbReference>
<dbReference type="PANTHER" id="PTHR44520">
    <property type="entry name" value="RESPONSE REGULATOR RCP1-RELATED"/>
    <property type="match status" value="1"/>
</dbReference>
<evidence type="ECO:0000313" key="4">
    <source>
        <dbReference type="Proteomes" id="UP000321820"/>
    </source>
</evidence>
<organism evidence="3 4">
    <name type="scientific">Terriglobus albidus</name>
    <dbReference type="NCBI Taxonomy" id="1592106"/>
    <lineage>
        <taxon>Bacteria</taxon>
        <taxon>Pseudomonadati</taxon>
        <taxon>Acidobacteriota</taxon>
        <taxon>Terriglobia</taxon>
        <taxon>Terriglobales</taxon>
        <taxon>Acidobacteriaceae</taxon>
        <taxon>Terriglobus</taxon>
    </lineage>
</organism>
<feature type="modified residue" description="4-aspartylphosphate" evidence="1">
    <location>
        <position position="64"/>
    </location>
</feature>
<name>A0A5B9EKV8_9BACT</name>
<gene>
    <name evidence="3" type="ORF">FTW19_25460</name>
</gene>
<dbReference type="CDD" id="cd17557">
    <property type="entry name" value="REC_Rcp-like"/>
    <property type="match status" value="1"/>
</dbReference>
<dbReference type="InterPro" id="IPR052893">
    <property type="entry name" value="TCS_response_regulator"/>
</dbReference>
<dbReference type="Gene3D" id="3.40.50.2300">
    <property type="match status" value="1"/>
</dbReference>
<dbReference type="OrthoDB" id="9797769at2"/>
<dbReference type="SMART" id="SM00448">
    <property type="entry name" value="REC"/>
    <property type="match status" value="1"/>
</dbReference>
<dbReference type="RefSeq" id="WP_147650351.1">
    <property type="nucleotide sequence ID" value="NZ_CP042806.1"/>
</dbReference>
<dbReference type="InterPro" id="IPR011006">
    <property type="entry name" value="CheY-like_superfamily"/>
</dbReference>
<dbReference type="SUPFAM" id="SSF52172">
    <property type="entry name" value="CheY-like"/>
    <property type="match status" value="1"/>
</dbReference>
<evidence type="ECO:0000259" key="2">
    <source>
        <dbReference type="PROSITE" id="PS50110"/>
    </source>
</evidence>
<protein>
    <submittedName>
        <fullName evidence="3">Response regulator</fullName>
    </submittedName>
</protein>
<feature type="domain" description="Response regulatory" evidence="2">
    <location>
        <begin position="7"/>
        <end position="131"/>
    </location>
</feature>
<dbReference type="Pfam" id="PF00072">
    <property type="entry name" value="Response_reg"/>
    <property type="match status" value="1"/>
</dbReference>
<evidence type="ECO:0000313" key="3">
    <source>
        <dbReference type="EMBL" id="QEE31057.1"/>
    </source>
</evidence>
<dbReference type="KEGG" id="talb:FTW19_25460"/>
<keyword evidence="1" id="KW-0597">Phosphoprotein</keyword>
<dbReference type="PROSITE" id="PS50110">
    <property type="entry name" value="RESPONSE_REGULATORY"/>
    <property type="match status" value="1"/>
</dbReference>
<reference evidence="3 4" key="1">
    <citation type="submission" date="2019-08" db="EMBL/GenBank/DDBJ databases">
        <title>Complete genome sequence of Terriglobus albidus strain ORNL.</title>
        <authorList>
            <person name="Podar M."/>
        </authorList>
    </citation>
    <scope>NUCLEOTIDE SEQUENCE [LARGE SCALE GENOMIC DNA]</scope>
    <source>
        <strain evidence="3 4">ORNL</strain>
    </source>
</reference>
<sequence>MTINTNLILLVEDDPDHEALAIRALRKANVANEISVARDGAEALALVDKFEAGELPMPQLVLLDLKLPKVQGLDVLKAIRSKERASLLPVVVLTSSDEERDIVSSYRLGVNSYIRKPVNFTDFAEATKQLGMYWLLLNQAPPIS</sequence>
<accession>A0A5B9EKV8</accession>
<dbReference type="AlphaFoldDB" id="A0A5B9EKV8"/>
<dbReference type="Proteomes" id="UP000321820">
    <property type="component" value="Chromosome"/>
</dbReference>
<dbReference type="EMBL" id="CP042806">
    <property type="protein sequence ID" value="QEE31057.1"/>
    <property type="molecule type" value="Genomic_DNA"/>
</dbReference>
<proteinExistence type="predicted"/>
<dbReference type="PANTHER" id="PTHR44520:SF1">
    <property type="entry name" value="TWO-COMPONENT SYSTEM REGULATORY PROTEIN"/>
    <property type="match status" value="1"/>
</dbReference>
<evidence type="ECO:0000256" key="1">
    <source>
        <dbReference type="PROSITE-ProRule" id="PRU00169"/>
    </source>
</evidence>